<dbReference type="PANTHER" id="PTHR24094:SF15">
    <property type="entry name" value="AMP-DEPENDENT SYNTHETASE_LIGASE DOMAIN-CONTAINING PROTEIN-RELATED"/>
    <property type="match status" value="1"/>
</dbReference>
<dbReference type="AlphaFoldDB" id="A0A172QT47"/>
<protein>
    <submittedName>
        <fullName evidence="3">Deoxyribonuclease</fullName>
    </submittedName>
</protein>
<dbReference type="RefSeq" id="WP_066565372.1">
    <property type="nucleotide sequence ID" value="NZ_CP015622.1"/>
</dbReference>
<organism evidence="3 4">
    <name type="scientific">Corynebacterium crudilactis</name>
    <dbReference type="NCBI Taxonomy" id="1652495"/>
    <lineage>
        <taxon>Bacteria</taxon>
        <taxon>Bacillati</taxon>
        <taxon>Actinomycetota</taxon>
        <taxon>Actinomycetes</taxon>
        <taxon>Mycobacteriales</taxon>
        <taxon>Corynebacteriaceae</taxon>
        <taxon>Corynebacterium</taxon>
    </lineage>
</organism>
<evidence type="ECO:0000259" key="2">
    <source>
        <dbReference type="SMART" id="SM00894"/>
    </source>
</evidence>
<dbReference type="Proteomes" id="UP000076929">
    <property type="component" value="Chromosome"/>
</dbReference>
<gene>
    <name evidence="3" type="ORF">ccrud_06385</name>
</gene>
<dbReference type="PANTHER" id="PTHR24094">
    <property type="entry name" value="SECRETED PROTEIN"/>
    <property type="match status" value="1"/>
</dbReference>
<proteinExistence type="predicted"/>
<feature type="compositionally biased region" description="Polar residues" evidence="1">
    <location>
        <begin position="52"/>
        <end position="70"/>
    </location>
</feature>
<dbReference type="InterPro" id="IPR008613">
    <property type="entry name" value="Excalibur_Ca-bd_domain"/>
</dbReference>
<sequence length="350" mass="36595">MVKRWMTISGIILAAGLAATGCSSPEIEATNDTTTTVTSSSPAETTAPGSSEPSTTATSQTTVGKPASSTNVDTADAMTVLGFLEVKGRAPKTGYDRLNFGPAWADTDHNGCDTRNDILARDLESETFRPGTNDCVVLTGVLHEPYTATVINFVRGQDTSGAVQIDHVVALSDAWQKGAQQLDDAERLAFANDPLNLLAVDGPANMQKSDGDAATWLPANRAFRCEYVARQIGVKAAYGLWVTAAEKDAMVRVLEACPGQEVPVGDAAGTEGVDKESWSLAPVLPAAVEPSAPVVVPEPAVVPAPEGEGLDPRFSSCKKAKAAGLGPYVAGVDPEYHWYGDGDNDGINCE</sequence>
<dbReference type="OrthoDB" id="5196645at2"/>
<accession>A0A172QT47</accession>
<evidence type="ECO:0000256" key="1">
    <source>
        <dbReference type="SAM" id="MobiDB-lite"/>
    </source>
</evidence>
<dbReference type="InterPro" id="IPR011089">
    <property type="entry name" value="GmrSD_C"/>
</dbReference>
<dbReference type="KEGG" id="ccjz:ccrud_06385"/>
<dbReference type="PROSITE" id="PS51257">
    <property type="entry name" value="PROKAR_LIPOPROTEIN"/>
    <property type="match status" value="1"/>
</dbReference>
<dbReference type="Pfam" id="PF05901">
    <property type="entry name" value="Excalibur"/>
    <property type="match status" value="1"/>
</dbReference>
<dbReference type="STRING" id="1652495.ccrud_06385"/>
<feature type="domain" description="Excalibur calcium-binding" evidence="2">
    <location>
        <begin position="313"/>
        <end position="350"/>
    </location>
</feature>
<feature type="region of interest" description="Disordered" evidence="1">
    <location>
        <begin position="25"/>
        <end position="70"/>
    </location>
</feature>
<name>A0A172QT47_9CORY</name>
<dbReference type="EMBL" id="CP015622">
    <property type="protein sequence ID" value="ANE03875.1"/>
    <property type="molecule type" value="Genomic_DNA"/>
</dbReference>
<dbReference type="SMART" id="SM00894">
    <property type="entry name" value="Excalibur"/>
    <property type="match status" value="1"/>
</dbReference>
<keyword evidence="4" id="KW-1185">Reference proteome</keyword>
<evidence type="ECO:0000313" key="4">
    <source>
        <dbReference type="Proteomes" id="UP000076929"/>
    </source>
</evidence>
<reference evidence="3 4" key="1">
    <citation type="submission" date="2016-05" db="EMBL/GenBank/DDBJ databases">
        <title>Complete genome sequence of Corynebacterium crudilactis, a new Corynebacterium species isolated from raw cow's milk.</title>
        <authorList>
            <person name="Christian R."/>
            <person name="Zimmermann J."/>
            <person name="Lipski A."/>
            <person name="Kalinowski J."/>
        </authorList>
    </citation>
    <scope>NUCLEOTIDE SEQUENCE [LARGE SCALE GENOMIC DNA]</scope>
    <source>
        <strain evidence="3 4">JZ16</strain>
    </source>
</reference>
<feature type="compositionally biased region" description="Low complexity" evidence="1">
    <location>
        <begin position="25"/>
        <end position="51"/>
    </location>
</feature>
<dbReference type="Pfam" id="PF07510">
    <property type="entry name" value="GmrSD_C"/>
    <property type="match status" value="1"/>
</dbReference>
<evidence type="ECO:0000313" key="3">
    <source>
        <dbReference type="EMBL" id="ANE03875.1"/>
    </source>
</evidence>